<dbReference type="CDD" id="cd21117">
    <property type="entry name" value="Twitch_MoaA"/>
    <property type="match status" value="1"/>
</dbReference>
<dbReference type="GO" id="GO:0051539">
    <property type="term" value="F:4 iron, 4 sulfur cluster binding"/>
    <property type="evidence" value="ECO:0007669"/>
    <property type="project" value="UniProtKB-KW"/>
</dbReference>
<comment type="subcellular location">
    <subcellularLocation>
        <location evidence="2">Plastid</location>
        <location evidence="2">Chloroplast</location>
    </subcellularLocation>
</comment>
<comment type="catalytic activity">
    <reaction evidence="14">
        <text>GTP + AH2 + S-adenosyl-L-methionine = (8S)-3',8-cyclo-7,8-dihydroguanosine 5'-triphosphate + 5'-deoxyadenosine + L-methionine + A + H(+)</text>
        <dbReference type="Rhea" id="RHEA:49576"/>
        <dbReference type="ChEBI" id="CHEBI:13193"/>
        <dbReference type="ChEBI" id="CHEBI:15378"/>
        <dbReference type="ChEBI" id="CHEBI:17319"/>
        <dbReference type="ChEBI" id="CHEBI:17499"/>
        <dbReference type="ChEBI" id="CHEBI:37565"/>
        <dbReference type="ChEBI" id="CHEBI:57844"/>
        <dbReference type="ChEBI" id="CHEBI:59789"/>
        <dbReference type="ChEBI" id="CHEBI:131766"/>
        <dbReference type="EC" id="4.1.99.22"/>
    </reaction>
</comment>
<keyword evidence="5" id="KW-0004">4Fe-4S</keyword>
<dbReference type="EC" id="4.1.99.22" evidence="4"/>
<dbReference type="InterPro" id="IPR007197">
    <property type="entry name" value="rSAM"/>
</dbReference>
<dbReference type="SUPFAM" id="SSF102114">
    <property type="entry name" value="Radical SAM enzymes"/>
    <property type="match status" value="1"/>
</dbReference>
<dbReference type="PROSITE" id="PS51918">
    <property type="entry name" value="RADICAL_SAM"/>
    <property type="match status" value="1"/>
</dbReference>
<evidence type="ECO:0000256" key="7">
    <source>
        <dbReference type="ARBA" id="ARBA00022723"/>
    </source>
</evidence>
<keyword evidence="7" id="KW-0479">Metal-binding</keyword>
<dbReference type="Gramene" id="CMR288CT">
    <property type="protein sequence ID" value="CMR288CT"/>
    <property type="gene ID" value="CMR288C"/>
</dbReference>
<dbReference type="OrthoDB" id="429626at2759"/>
<dbReference type="PANTHER" id="PTHR22960">
    <property type="entry name" value="MOLYBDOPTERIN COFACTOR SYNTHESIS PROTEIN A"/>
    <property type="match status" value="1"/>
</dbReference>
<dbReference type="KEGG" id="cme:CYME_CMR288C"/>
<dbReference type="GO" id="GO:0005525">
    <property type="term" value="F:GTP binding"/>
    <property type="evidence" value="ECO:0007669"/>
    <property type="project" value="UniProtKB-KW"/>
</dbReference>
<feature type="domain" description="Radical SAM core" evidence="16">
    <location>
        <begin position="11"/>
        <end position="261"/>
    </location>
</feature>
<dbReference type="RefSeq" id="XP_005538541.1">
    <property type="nucleotide sequence ID" value="XM_005538484.1"/>
</dbReference>
<reference evidence="17 18" key="1">
    <citation type="journal article" date="2004" name="Nature">
        <title>Genome sequence of the ultrasmall unicellular red alga Cyanidioschyzon merolae 10D.</title>
        <authorList>
            <person name="Matsuzaki M."/>
            <person name="Misumi O."/>
            <person name="Shin-i T."/>
            <person name="Maruyama S."/>
            <person name="Takahara M."/>
            <person name="Miyagishima S."/>
            <person name="Mori T."/>
            <person name="Nishida K."/>
            <person name="Yagisawa F."/>
            <person name="Nishida K."/>
            <person name="Yoshida Y."/>
            <person name="Nishimura Y."/>
            <person name="Nakao S."/>
            <person name="Kobayashi T."/>
            <person name="Momoyama Y."/>
            <person name="Higashiyama T."/>
            <person name="Minoda A."/>
            <person name="Sano M."/>
            <person name="Nomoto H."/>
            <person name="Oishi K."/>
            <person name="Hayashi H."/>
            <person name="Ohta F."/>
            <person name="Nishizaka S."/>
            <person name="Haga S."/>
            <person name="Miura S."/>
            <person name="Morishita T."/>
            <person name="Kabeya Y."/>
            <person name="Terasawa K."/>
            <person name="Suzuki Y."/>
            <person name="Ishii Y."/>
            <person name="Asakawa S."/>
            <person name="Takano H."/>
            <person name="Ohta N."/>
            <person name="Kuroiwa H."/>
            <person name="Tanaka K."/>
            <person name="Shimizu N."/>
            <person name="Sugano S."/>
            <person name="Sato N."/>
            <person name="Nozaki H."/>
            <person name="Ogasawara N."/>
            <person name="Kohara Y."/>
            <person name="Kuroiwa T."/>
        </authorList>
    </citation>
    <scope>NUCLEOTIDE SEQUENCE [LARGE SCALE GENOMIC DNA]</scope>
    <source>
        <strain evidence="17 18">10D</strain>
    </source>
</reference>
<dbReference type="InterPro" id="IPR040064">
    <property type="entry name" value="MoaA-like"/>
</dbReference>
<dbReference type="InterPro" id="IPR006638">
    <property type="entry name" value="Elp3/MiaA/NifB-like_rSAM"/>
</dbReference>
<dbReference type="InterPro" id="IPR058240">
    <property type="entry name" value="rSAM_sf"/>
</dbReference>
<dbReference type="Proteomes" id="UP000007014">
    <property type="component" value="Chromosome 18"/>
</dbReference>
<dbReference type="Pfam" id="PF04055">
    <property type="entry name" value="Radical_SAM"/>
    <property type="match status" value="1"/>
</dbReference>
<keyword evidence="13" id="KW-0456">Lyase</keyword>
<keyword evidence="6" id="KW-0949">S-adenosyl-L-methionine</keyword>
<dbReference type="eggNOG" id="KOG2876">
    <property type="taxonomic scope" value="Eukaryota"/>
</dbReference>
<keyword evidence="8" id="KW-0547">Nucleotide-binding</keyword>
<reference evidence="17 18" key="2">
    <citation type="journal article" date="2007" name="BMC Biol.">
        <title>A 100%-complete sequence reveals unusually simple genomic features in the hot-spring red alga Cyanidioschyzon merolae.</title>
        <authorList>
            <person name="Nozaki H."/>
            <person name="Takano H."/>
            <person name="Misumi O."/>
            <person name="Terasawa K."/>
            <person name="Matsuzaki M."/>
            <person name="Maruyama S."/>
            <person name="Nishida K."/>
            <person name="Yagisawa F."/>
            <person name="Yoshida Y."/>
            <person name="Fujiwara T."/>
            <person name="Takio S."/>
            <person name="Tamura K."/>
            <person name="Chung S.J."/>
            <person name="Nakamura S."/>
            <person name="Kuroiwa H."/>
            <person name="Tanaka K."/>
            <person name="Sato N."/>
            <person name="Kuroiwa T."/>
        </authorList>
    </citation>
    <scope>NUCLEOTIDE SEQUENCE [LARGE SCALE GENOMIC DNA]</scope>
    <source>
        <strain evidence="17 18">10D</strain>
    </source>
</reference>
<dbReference type="GO" id="GO:0006777">
    <property type="term" value="P:Mo-molybdopterin cofactor biosynthetic process"/>
    <property type="evidence" value="ECO:0007669"/>
    <property type="project" value="UniProtKB-KW"/>
</dbReference>
<dbReference type="GO" id="GO:0046872">
    <property type="term" value="F:metal ion binding"/>
    <property type="evidence" value="ECO:0007669"/>
    <property type="project" value="UniProtKB-KW"/>
</dbReference>
<dbReference type="EMBL" id="AP006500">
    <property type="protein sequence ID" value="BAM82505.1"/>
    <property type="molecule type" value="Genomic_DNA"/>
</dbReference>
<evidence type="ECO:0000256" key="6">
    <source>
        <dbReference type="ARBA" id="ARBA00022691"/>
    </source>
</evidence>
<dbReference type="SFLD" id="SFLDG01386">
    <property type="entry name" value="main_SPASM_domain-containing"/>
    <property type="match status" value="1"/>
</dbReference>
<evidence type="ECO:0000256" key="5">
    <source>
        <dbReference type="ARBA" id="ARBA00022485"/>
    </source>
</evidence>
<keyword evidence="12" id="KW-0501">Molybdenum cofactor biosynthesis</keyword>
<evidence type="ECO:0000256" key="2">
    <source>
        <dbReference type="ARBA" id="ARBA00004229"/>
    </source>
</evidence>
<dbReference type="OMA" id="QMSECFC"/>
<sequence>MSLVMRPITDSFGRVHNYLRLSLTERCNLRCQYCMPATGVPNLAPSAECLTASEIAALAEHLVRQRGIRKLRLTGGEPLVRKDVEQVLDALAPLSAASSTNAAVGTGSGGSPVVALSMTTNAVLLERHLPTLQRCGMRSVNISLDTLRPERFTILTRRSGEIFLPRVLRAIRRAVQAGLDVKVNCVVMRGINDDELLDFCEYFASMETVLRPGRLQAVRFIEFMPFSGNGWESNRFVPYAEMLQRLRGRFEPESREQVQRSLDPHDTTKYWAYRGDGDSALRVGFITSMSNHFCAGCNRLRVTATGHLRTCLFGRTEYGLRHLIQRGDWQELDAVIDAAVARKAFAHGGARDPLRDLPRRTENDRPMTAIGG</sequence>
<keyword evidence="18" id="KW-1185">Reference proteome</keyword>
<evidence type="ECO:0000256" key="4">
    <source>
        <dbReference type="ARBA" id="ARBA00012167"/>
    </source>
</evidence>
<evidence type="ECO:0000256" key="13">
    <source>
        <dbReference type="ARBA" id="ARBA00023239"/>
    </source>
</evidence>
<organism evidence="17 18">
    <name type="scientific">Cyanidioschyzon merolae (strain NIES-3377 / 10D)</name>
    <name type="common">Unicellular red alga</name>
    <dbReference type="NCBI Taxonomy" id="280699"/>
    <lineage>
        <taxon>Eukaryota</taxon>
        <taxon>Rhodophyta</taxon>
        <taxon>Bangiophyceae</taxon>
        <taxon>Cyanidiales</taxon>
        <taxon>Cyanidiaceae</taxon>
        <taxon>Cyanidioschyzon</taxon>
    </lineage>
</organism>
<dbReference type="GO" id="GO:0009507">
    <property type="term" value="C:chloroplast"/>
    <property type="evidence" value="ECO:0007669"/>
    <property type="project" value="UniProtKB-SubCell"/>
</dbReference>
<evidence type="ECO:0000256" key="10">
    <source>
        <dbReference type="ARBA" id="ARBA00023014"/>
    </source>
</evidence>
<dbReference type="SFLD" id="SFLDS00029">
    <property type="entry name" value="Radical_SAM"/>
    <property type="match status" value="1"/>
</dbReference>
<name>M1V6U3_CYAM1</name>
<comment type="pathway">
    <text evidence="3">Cofactor biosynthesis; molybdopterin biosynthesis.</text>
</comment>
<evidence type="ECO:0000256" key="12">
    <source>
        <dbReference type="ARBA" id="ARBA00023150"/>
    </source>
</evidence>
<dbReference type="InterPro" id="IPR010505">
    <property type="entry name" value="MoaA_twitch"/>
</dbReference>
<keyword evidence="9" id="KW-0408">Iron</keyword>
<evidence type="ECO:0000256" key="9">
    <source>
        <dbReference type="ARBA" id="ARBA00023004"/>
    </source>
</evidence>
<dbReference type="NCBIfam" id="TIGR02666">
    <property type="entry name" value="moaA"/>
    <property type="match status" value="1"/>
</dbReference>
<evidence type="ECO:0000256" key="11">
    <source>
        <dbReference type="ARBA" id="ARBA00023134"/>
    </source>
</evidence>
<dbReference type="InterPro" id="IPR013483">
    <property type="entry name" value="MoaA"/>
</dbReference>
<dbReference type="Gene3D" id="3.20.20.70">
    <property type="entry name" value="Aldolase class I"/>
    <property type="match status" value="1"/>
</dbReference>
<dbReference type="SMART" id="SM00729">
    <property type="entry name" value="Elp3"/>
    <property type="match status" value="1"/>
</dbReference>
<dbReference type="AlphaFoldDB" id="M1V6U3"/>
<dbReference type="UniPathway" id="UPA00344"/>
<comment type="cofactor">
    <cofactor evidence="1">
        <name>[4Fe-4S] cluster</name>
        <dbReference type="ChEBI" id="CHEBI:49883"/>
    </cofactor>
</comment>
<evidence type="ECO:0000313" key="17">
    <source>
        <dbReference type="EMBL" id="BAM82505.1"/>
    </source>
</evidence>
<evidence type="ECO:0000259" key="16">
    <source>
        <dbReference type="PROSITE" id="PS51918"/>
    </source>
</evidence>
<evidence type="ECO:0000256" key="1">
    <source>
        <dbReference type="ARBA" id="ARBA00001966"/>
    </source>
</evidence>
<dbReference type="Pfam" id="PF06463">
    <property type="entry name" value="Mob_synth_C"/>
    <property type="match status" value="1"/>
</dbReference>
<dbReference type="InterPro" id="IPR000385">
    <property type="entry name" value="MoaA_NifB_PqqE_Fe-S-bd_CS"/>
</dbReference>
<evidence type="ECO:0000256" key="14">
    <source>
        <dbReference type="ARBA" id="ARBA00048697"/>
    </source>
</evidence>
<dbReference type="SFLD" id="SFLDG01383">
    <property type="entry name" value="cyclic_pyranopterin_phosphate"/>
    <property type="match status" value="1"/>
</dbReference>
<dbReference type="PROSITE" id="PS01305">
    <property type="entry name" value="MOAA_NIFB_PQQE"/>
    <property type="match status" value="1"/>
</dbReference>
<feature type="region of interest" description="Disordered" evidence="15">
    <location>
        <begin position="351"/>
        <end position="372"/>
    </location>
</feature>
<dbReference type="SFLD" id="SFLDG01067">
    <property type="entry name" value="SPASM/twitch_domain_containing"/>
    <property type="match status" value="1"/>
</dbReference>
<feature type="compositionally biased region" description="Basic and acidic residues" evidence="15">
    <location>
        <begin position="351"/>
        <end position="365"/>
    </location>
</feature>
<keyword evidence="10" id="KW-0411">Iron-sulfur</keyword>
<dbReference type="GO" id="GO:0061799">
    <property type="term" value="F:cyclic pyranopterin monophosphate synthase activity"/>
    <property type="evidence" value="ECO:0007669"/>
    <property type="project" value="TreeGrafter"/>
</dbReference>
<dbReference type="CDD" id="cd01335">
    <property type="entry name" value="Radical_SAM"/>
    <property type="match status" value="1"/>
</dbReference>
<proteinExistence type="predicted"/>
<dbReference type="InterPro" id="IPR013785">
    <property type="entry name" value="Aldolase_TIM"/>
</dbReference>
<dbReference type="STRING" id="280699.M1V6U3"/>
<evidence type="ECO:0000256" key="15">
    <source>
        <dbReference type="SAM" id="MobiDB-lite"/>
    </source>
</evidence>
<keyword evidence="11" id="KW-0342">GTP-binding</keyword>
<evidence type="ECO:0000256" key="8">
    <source>
        <dbReference type="ARBA" id="ARBA00022741"/>
    </source>
</evidence>
<gene>
    <name evidence="17" type="ORF">CYME_CMR288C</name>
</gene>
<dbReference type="GO" id="GO:0061798">
    <property type="term" value="F:GTP 3',8'-cyclase activity"/>
    <property type="evidence" value="ECO:0007669"/>
    <property type="project" value="UniProtKB-EC"/>
</dbReference>
<dbReference type="HOGENOM" id="CLU_009273_0_0_1"/>
<accession>M1V6U3</accession>
<protein>
    <recommendedName>
        <fullName evidence="4">GTP 3',8-cyclase</fullName>
        <ecNumber evidence="4">4.1.99.22</ecNumber>
    </recommendedName>
</protein>
<dbReference type="PANTHER" id="PTHR22960:SF0">
    <property type="entry name" value="MOLYBDENUM COFACTOR BIOSYNTHESIS PROTEIN 1"/>
    <property type="match status" value="1"/>
</dbReference>
<evidence type="ECO:0000256" key="3">
    <source>
        <dbReference type="ARBA" id="ARBA00005046"/>
    </source>
</evidence>
<dbReference type="InterPro" id="IPR050105">
    <property type="entry name" value="MoCo_biosynth_MoaA/MoaC"/>
</dbReference>
<evidence type="ECO:0000313" key="18">
    <source>
        <dbReference type="Proteomes" id="UP000007014"/>
    </source>
</evidence>
<dbReference type="GeneID" id="16996882"/>